<accession>A0A1B0G4I1</accession>
<reference evidence="1" key="1">
    <citation type="submission" date="2020-05" db="UniProtKB">
        <authorList>
            <consortium name="EnsemblMetazoa"/>
        </authorList>
    </citation>
    <scope>IDENTIFICATION</scope>
    <source>
        <strain evidence="1">Yale</strain>
    </source>
</reference>
<dbReference type="EnsemblMetazoa" id="GMOY008228-RA">
    <property type="protein sequence ID" value="GMOY008228-PA"/>
    <property type="gene ID" value="GMOY008228"/>
</dbReference>
<sequence length="52" mass="6154">MAKLHAPKINNVPSILELPMQIHSFRRETLDVKKKKTLRRKKQPPLHVFLIN</sequence>
<evidence type="ECO:0000313" key="1">
    <source>
        <dbReference type="EnsemblMetazoa" id="GMOY008228-PA"/>
    </source>
</evidence>
<keyword evidence="2" id="KW-1185">Reference proteome</keyword>
<name>A0A1B0G4I1_GLOMM</name>
<dbReference type="AlphaFoldDB" id="A0A1B0G4I1"/>
<proteinExistence type="predicted"/>
<dbReference type="EMBL" id="CCAG010005983">
    <property type="status" value="NOT_ANNOTATED_CDS"/>
    <property type="molecule type" value="Genomic_DNA"/>
</dbReference>
<protein>
    <submittedName>
        <fullName evidence="1">Uncharacterized protein</fullName>
    </submittedName>
</protein>
<dbReference type="Proteomes" id="UP000092444">
    <property type="component" value="Unassembled WGS sequence"/>
</dbReference>
<evidence type="ECO:0000313" key="2">
    <source>
        <dbReference type="Proteomes" id="UP000092444"/>
    </source>
</evidence>
<organism evidence="1 2">
    <name type="scientific">Glossina morsitans morsitans</name>
    <name type="common">Savannah tsetse fly</name>
    <dbReference type="NCBI Taxonomy" id="37546"/>
    <lineage>
        <taxon>Eukaryota</taxon>
        <taxon>Metazoa</taxon>
        <taxon>Ecdysozoa</taxon>
        <taxon>Arthropoda</taxon>
        <taxon>Hexapoda</taxon>
        <taxon>Insecta</taxon>
        <taxon>Pterygota</taxon>
        <taxon>Neoptera</taxon>
        <taxon>Endopterygota</taxon>
        <taxon>Diptera</taxon>
        <taxon>Brachycera</taxon>
        <taxon>Muscomorpha</taxon>
        <taxon>Hippoboscoidea</taxon>
        <taxon>Glossinidae</taxon>
        <taxon>Glossina</taxon>
    </lineage>
</organism>